<evidence type="ECO:0000256" key="2">
    <source>
        <dbReference type="ARBA" id="ARBA00023125"/>
    </source>
</evidence>
<dbReference type="InterPro" id="IPR010998">
    <property type="entry name" value="Integrase_recombinase_N"/>
</dbReference>
<dbReference type="RefSeq" id="WP_350411792.1">
    <property type="nucleotide sequence ID" value="NZ_JBEOKT010000005.1"/>
</dbReference>
<sequence length="378" mass="43640">MFTDPQAYHPENLTKRSFISFYYKGLRYRYYHGKAIGVLLYPNKAKTLQERERLIRQLVRAFTKALLTGWTPDDTTTQPSVKPRQIALKEVIRLLIADAYNSSYSNTYKRDVSGTADQLLGWLEAQGKQAVLVKEITAADIERFLQQYTSSGTYYQNKRRTLSAIFSKMVKQGYLGSNPVLVTSKRKAKAVLHQAYTTDQLARLLPYLKVNYPNLYLCAILMYGLLLRPHQEIRLLERRHFNKDLTLYMLEGKENKSGKIRSLPVPEFVREVLLEREVLLLLPNHNLLTGGAWAYNESYLNTQWSRAKKKMLELKMIEANQTLYSFRHAASVNVFKRTQNLKLLQQLLGHSSLNTSLIYLRSVGAVDVEVSQMPSLDF</sequence>
<keyword evidence="6" id="KW-1185">Reference proteome</keyword>
<keyword evidence="2" id="KW-0238">DNA-binding</keyword>
<accession>A0ABV1RSP6</accession>
<feature type="domain" description="Tyr recombinase" evidence="4">
    <location>
        <begin position="191"/>
        <end position="372"/>
    </location>
</feature>
<dbReference type="Proteomes" id="UP001476807">
    <property type="component" value="Unassembled WGS sequence"/>
</dbReference>
<evidence type="ECO:0000256" key="1">
    <source>
        <dbReference type="ARBA" id="ARBA00008857"/>
    </source>
</evidence>
<gene>
    <name evidence="5" type="ORF">ABS362_07560</name>
</gene>
<dbReference type="PANTHER" id="PTHR30349">
    <property type="entry name" value="PHAGE INTEGRASE-RELATED"/>
    <property type="match status" value="1"/>
</dbReference>
<comment type="similarity">
    <text evidence="1">Belongs to the 'phage' integrase family.</text>
</comment>
<keyword evidence="3" id="KW-0233">DNA recombination</keyword>
<evidence type="ECO:0000313" key="6">
    <source>
        <dbReference type="Proteomes" id="UP001476807"/>
    </source>
</evidence>
<evidence type="ECO:0000256" key="3">
    <source>
        <dbReference type="ARBA" id="ARBA00023172"/>
    </source>
</evidence>
<dbReference type="EMBL" id="JBEOKT010000005">
    <property type="protein sequence ID" value="MER2997398.1"/>
    <property type="molecule type" value="Genomic_DNA"/>
</dbReference>
<dbReference type="PANTHER" id="PTHR30349:SF64">
    <property type="entry name" value="PROPHAGE INTEGRASE INTD-RELATED"/>
    <property type="match status" value="1"/>
</dbReference>
<comment type="caution">
    <text evidence="5">The sequence shown here is derived from an EMBL/GenBank/DDBJ whole genome shotgun (WGS) entry which is preliminary data.</text>
</comment>
<reference evidence="5 6" key="1">
    <citation type="submission" date="2024-06" db="EMBL/GenBank/DDBJ databases">
        <title>Pontibacter populi HYL7-15.</title>
        <authorList>
            <person name="Kim M.K."/>
        </authorList>
    </citation>
    <scope>NUCLEOTIDE SEQUENCE [LARGE SCALE GENOMIC DNA]</scope>
    <source>
        <strain evidence="5 6">HYL7-15</strain>
    </source>
</reference>
<dbReference type="InterPro" id="IPR013762">
    <property type="entry name" value="Integrase-like_cat_sf"/>
</dbReference>
<dbReference type="InterPro" id="IPR050090">
    <property type="entry name" value="Tyrosine_recombinase_XerCD"/>
</dbReference>
<name>A0ABV1RSP6_9BACT</name>
<dbReference type="InterPro" id="IPR002104">
    <property type="entry name" value="Integrase_catalytic"/>
</dbReference>
<evidence type="ECO:0000313" key="5">
    <source>
        <dbReference type="EMBL" id="MER2997398.1"/>
    </source>
</evidence>
<dbReference type="PROSITE" id="PS51898">
    <property type="entry name" value="TYR_RECOMBINASE"/>
    <property type="match status" value="1"/>
</dbReference>
<dbReference type="SUPFAM" id="SSF56349">
    <property type="entry name" value="DNA breaking-rejoining enzymes"/>
    <property type="match status" value="1"/>
</dbReference>
<evidence type="ECO:0000259" key="4">
    <source>
        <dbReference type="PROSITE" id="PS51898"/>
    </source>
</evidence>
<proteinExistence type="inferred from homology"/>
<protein>
    <submittedName>
        <fullName evidence="5">Tyrosine-type recombinase/integrase</fullName>
    </submittedName>
</protein>
<dbReference type="Gene3D" id="1.10.150.130">
    <property type="match status" value="1"/>
</dbReference>
<organism evidence="5 6">
    <name type="scientific">Pontibacter populi</name>
    <dbReference type="NCBI Taxonomy" id="890055"/>
    <lineage>
        <taxon>Bacteria</taxon>
        <taxon>Pseudomonadati</taxon>
        <taxon>Bacteroidota</taxon>
        <taxon>Cytophagia</taxon>
        <taxon>Cytophagales</taxon>
        <taxon>Hymenobacteraceae</taxon>
        <taxon>Pontibacter</taxon>
    </lineage>
</organism>
<dbReference type="InterPro" id="IPR011010">
    <property type="entry name" value="DNA_brk_join_enz"/>
</dbReference>
<dbReference type="Gene3D" id="1.10.443.10">
    <property type="entry name" value="Intergrase catalytic core"/>
    <property type="match status" value="1"/>
</dbReference>